<dbReference type="PANTHER" id="PTHR30024">
    <property type="entry name" value="ALIPHATIC SULFONATES-BINDING PROTEIN-RELATED"/>
    <property type="match status" value="1"/>
</dbReference>
<dbReference type="PANTHER" id="PTHR30024:SF42">
    <property type="entry name" value="ALIPHATIC SULFONATES-BINDING PROTEIN-RELATED"/>
    <property type="match status" value="1"/>
</dbReference>
<dbReference type="CDD" id="cd01008">
    <property type="entry name" value="PBP2_NrtA_SsuA_CpmA_like"/>
    <property type="match status" value="1"/>
</dbReference>
<proteinExistence type="inferred from homology"/>
<feature type="chain" id="PRO_5047005593" evidence="2">
    <location>
        <begin position="20"/>
        <end position="332"/>
    </location>
</feature>
<protein>
    <submittedName>
        <fullName evidence="4">Aliphatic sulfonate ABC transporter substrate-binding protein</fullName>
    </submittedName>
</protein>
<dbReference type="Proteomes" id="UP001500212">
    <property type="component" value="Unassembled WGS sequence"/>
</dbReference>
<dbReference type="Pfam" id="PF09084">
    <property type="entry name" value="NMT1"/>
    <property type="match status" value="1"/>
</dbReference>
<dbReference type="InterPro" id="IPR001638">
    <property type="entry name" value="Solute-binding_3/MltF_N"/>
</dbReference>
<evidence type="ECO:0000259" key="3">
    <source>
        <dbReference type="SMART" id="SM00062"/>
    </source>
</evidence>
<feature type="domain" description="Solute-binding protein family 3/N-terminal" evidence="3">
    <location>
        <begin position="35"/>
        <end position="267"/>
    </location>
</feature>
<dbReference type="RefSeq" id="WP_345346329.1">
    <property type="nucleotide sequence ID" value="NZ_BAABHJ010000001.1"/>
</dbReference>
<evidence type="ECO:0000256" key="1">
    <source>
        <dbReference type="ARBA" id="ARBA00010742"/>
    </source>
</evidence>
<dbReference type="SUPFAM" id="SSF53850">
    <property type="entry name" value="Periplasmic binding protein-like II"/>
    <property type="match status" value="1"/>
</dbReference>
<name>A0ABP8TAV9_9ACTN</name>
<evidence type="ECO:0000313" key="4">
    <source>
        <dbReference type="EMBL" id="GAA4600748.1"/>
    </source>
</evidence>
<accession>A0ABP8TAV9</accession>
<comment type="similarity">
    <text evidence="1">Belongs to the bacterial solute-binding protein SsuA/TauA family.</text>
</comment>
<keyword evidence="2" id="KW-0732">Signal</keyword>
<dbReference type="Gene3D" id="3.40.190.10">
    <property type="entry name" value="Periplasmic binding protein-like II"/>
    <property type="match status" value="2"/>
</dbReference>
<dbReference type="PROSITE" id="PS51257">
    <property type="entry name" value="PROKAR_LIPOPROTEIN"/>
    <property type="match status" value="1"/>
</dbReference>
<dbReference type="SMART" id="SM00062">
    <property type="entry name" value="PBPb"/>
    <property type="match status" value="1"/>
</dbReference>
<evidence type="ECO:0000313" key="5">
    <source>
        <dbReference type="Proteomes" id="UP001500212"/>
    </source>
</evidence>
<gene>
    <name evidence="4" type="ORF">GCM10023195_00960</name>
</gene>
<reference evidence="5" key="1">
    <citation type="journal article" date="2019" name="Int. J. Syst. Evol. Microbiol.">
        <title>The Global Catalogue of Microorganisms (GCM) 10K type strain sequencing project: providing services to taxonomists for standard genome sequencing and annotation.</title>
        <authorList>
            <consortium name="The Broad Institute Genomics Platform"/>
            <consortium name="The Broad Institute Genome Sequencing Center for Infectious Disease"/>
            <person name="Wu L."/>
            <person name="Ma J."/>
        </authorList>
    </citation>
    <scope>NUCLEOTIDE SEQUENCE [LARGE SCALE GENOMIC DNA]</scope>
    <source>
        <strain evidence="5">JCM 17938</strain>
    </source>
</reference>
<dbReference type="EMBL" id="BAABHJ010000001">
    <property type="protein sequence ID" value="GAA4600748.1"/>
    <property type="molecule type" value="Genomic_DNA"/>
</dbReference>
<keyword evidence="5" id="KW-1185">Reference proteome</keyword>
<dbReference type="InterPro" id="IPR015168">
    <property type="entry name" value="SsuA/THI5"/>
</dbReference>
<organism evidence="4 5">
    <name type="scientific">Actinoallomurus liliacearum</name>
    <dbReference type="NCBI Taxonomy" id="1080073"/>
    <lineage>
        <taxon>Bacteria</taxon>
        <taxon>Bacillati</taxon>
        <taxon>Actinomycetota</taxon>
        <taxon>Actinomycetes</taxon>
        <taxon>Streptosporangiales</taxon>
        <taxon>Thermomonosporaceae</taxon>
        <taxon>Actinoallomurus</taxon>
    </lineage>
</organism>
<comment type="caution">
    <text evidence="4">The sequence shown here is derived from an EMBL/GenBank/DDBJ whole genome shotgun (WGS) entry which is preliminary data.</text>
</comment>
<feature type="signal peptide" evidence="2">
    <location>
        <begin position="1"/>
        <end position="19"/>
    </location>
</feature>
<sequence>MTRLFVAPLAGALALLLTAVGCGGSSKHDSASDSTVTIRIPDPGNAGVLALGKKDGSLAKALAAVRAKVAWTGSSGPFAPAAQELDAGKLDVAQGSITSAIAALAQHPGFKLFAQIAPNKTGEGILVRKGSPIASVRDLAGKKVAVNKGGTAEYLLLKALASAGIPADRVTRVYLNPAQTAPVFNSGQVDAWAVWSTYSIPEIASTGARFLVSGGQIGSQNYSVWAVRNGFADAHPAVVQAFYQYLHDAGGRQAQNPASYINVFTDAGPQAVSGTARQLTVQDLAQTAAPDRIGSSNVNDFGEVARFFAEQKIIPTTVNVQPHVLSLAGSGS</sequence>
<evidence type="ECO:0000256" key="2">
    <source>
        <dbReference type="SAM" id="SignalP"/>
    </source>
</evidence>